<feature type="transmembrane region" description="Helical" evidence="1">
    <location>
        <begin position="254"/>
        <end position="272"/>
    </location>
</feature>
<feature type="domain" description="Cytochrome b5 heme-binding" evidence="2">
    <location>
        <begin position="16"/>
        <end position="90"/>
    </location>
</feature>
<reference evidence="3" key="1">
    <citation type="submission" date="2018-06" db="EMBL/GenBank/DDBJ databases">
        <authorList>
            <person name="Zhirakovskaya E."/>
        </authorList>
    </citation>
    <scope>NUCLEOTIDE SEQUENCE</scope>
</reference>
<feature type="transmembrane region" description="Helical" evidence="1">
    <location>
        <begin position="315"/>
        <end position="333"/>
    </location>
</feature>
<dbReference type="InterPro" id="IPR036400">
    <property type="entry name" value="Cyt_B5-like_heme/steroid_sf"/>
</dbReference>
<dbReference type="PANTHER" id="PTHR19353">
    <property type="entry name" value="FATTY ACID DESATURASE 2"/>
    <property type="match status" value="1"/>
</dbReference>
<dbReference type="InterPro" id="IPR001199">
    <property type="entry name" value="Cyt_B5-like_heme/steroid-bd"/>
</dbReference>
<keyword evidence="1" id="KW-1133">Transmembrane helix</keyword>
<dbReference type="GO" id="GO:0016717">
    <property type="term" value="F:oxidoreductase activity, acting on paired donors, with oxidation of a pair of donors resulting in the reduction of molecular oxygen to two molecules of water"/>
    <property type="evidence" value="ECO:0007669"/>
    <property type="project" value="UniProtKB-ARBA"/>
</dbReference>
<keyword evidence="1" id="KW-0472">Membrane</keyword>
<proteinExistence type="predicted"/>
<dbReference type="Pfam" id="PF00487">
    <property type="entry name" value="FA_desaturase"/>
    <property type="match status" value="1"/>
</dbReference>
<accession>A0A3B1A2R1</accession>
<protein>
    <recommendedName>
        <fullName evidence="2">Cytochrome b5 heme-binding domain-containing protein</fullName>
    </recommendedName>
</protein>
<dbReference type="GO" id="GO:0006636">
    <property type="term" value="P:unsaturated fatty acid biosynthetic process"/>
    <property type="evidence" value="ECO:0007669"/>
    <property type="project" value="UniProtKB-ARBA"/>
</dbReference>
<feature type="transmembrane region" description="Helical" evidence="1">
    <location>
        <begin position="292"/>
        <end position="309"/>
    </location>
</feature>
<dbReference type="InterPro" id="IPR005804">
    <property type="entry name" value="FA_desaturase_dom"/>
</dbReference>
<dbReference type="AlphaFoldDB" id="A0A3B1A2R1"/>
<dbReference type="PROSITE" id="PS50255">
    <property type="entry name" value="CYTOCHROME_B5_2"/>
    <property type="match status" value="1"/>
</dbReference>
<feature type="transmembrane region" description="Helical" evidence="1">
    <location>
        <begin position="154"/>
        <end position="176"/>
    </location>
</feature>
<organism evidence="3">
    <name type="scientific">hydrothermal vent metagenome</name>
    <dbReference type="NCBI Taxonomy" id="652676"/>
    <lineage>
        <taxon>unclassified sequences</taxon>
        <taxon>metagenomes</taxon>
        <taxon>ecological metagenomes</taxon>
    </lineage>
</organism>
<dbReference type="GO" id="GO:0016020">
    <property type="term" value="C:membrane"/>
    <property type="evidence" value="ECO:0007669"/>
    <property type="project" value="TreeGrafter"/>
</dbReference>
<gene>
    <name evidence="3" type="ORF">MNBD_GAMMA22-2471</name>
</gene>
<dbReference type="Pfam" id="PF00173">
    <property type="entry name" value="Cyt-b5"/>
    <property type="match status" value="1"/>
</dbReference>
<dbReference type="PANTHER" id="PTHR19353:SF19">
    <property type="entry name" value="DELTA(5) FATTY ACID DESATURASE C-RELATED"/>
    <property type="match status" value="1"/>
</dbReference>
<feature type="transmembrane region" description="Helical" evidence="1">
    <location>
        <begin position="129"/>
        <end position="148"/>
    </location>
</feature>
<evidence type="ECO:0000313" key="3">
    <source>
        <dbReference type="EMBL" id="VAW98371.1"/>
    </source>
</evidence>
<dbReference type="EMBL" id="UOFS01000037">
    <property type="protein sequence ID" value="VAW98371.1"/>
    <property type="molecule type" value="Genomic_DNA"/>
</dbReference>
<dbReference type="SMART" id="SM01117">
    <property type="entry name" value="Cyt-b5"/>
    <property type="match status" value="1"/>
</dbReference>
<sequence length="443" mass="51742">MDVSKPLHSEKLISKHQSFSWQEIKKHNNHNDCWIVIEQYIYDITPWIKQHPGGNVLAILAGEDATAMFYSNHFKVSKKLLKPFLIGIVNNSQALFDTYQDEFFQTLKQRVLTFFKSNNINYKKTSNGYFQILVTSVFFVCCWLSLYLLPPWGLLAAIPMGLATSSLIGAFGHEYIHGNIFKRLSQIPGYWMINNMLWGIFIPFMPERYFQYEHIRHHNYPMDPEHDYDVFALKNIVRLSSNVTKKARHNFQHLYAPLVYGYYLFIQLIGGYNTPFFDDREILKDKGNLRDIIISSIFAVTIHIVLPIYLTNFWWFLLAAGIYFFTWQSAIYISSGLPHMTQTPADNTTNRSWAFHVCSTTKNLKAGSWFFNWLTGGLNHHLNHHLLPAIPQEHLHLITPIVKQTCNEFGYPYGNYSSFIQYYLDHYIFLKSLGKLDNTSKVK</sequence>
<dbReference type="Gene3D" id="3.10.120.10">
    <property type="entry name" value="Cytochrome b5-like heme/steroid binding domain"/>
    <property type="match status" value="1"/>
</dbReference>
<dbReference type="InterPro" id="IPR012171">
    <property type="entry name" value="Fatty_acid_desaturase"/>
</dbReference>
<dbReference type="SUPFAM" id="SSF55856">
    <property type="entry name" value="Cytochrome b5-like heme/steroid binding domain"/>
    <property type="match status" value="1"/>
</dbReference>
<dbReference type="GO" id="GO:0042759">
    <property type="term" value="P:long-chain fatty acid biosynthetic process"/>
    <property type="evidence" value="ECO:0007669"/>
    <property type="project" value="UniProtKB-ARBA"/>
</dbReference>
<dbReference type="PIRSF" id="PIRSF015921">
    <property type="entry name" value="FA_sphinglp_des"/>
    <property type="match status" value="1"/>
</dbReference>
<name>A0A3B1A2R1_9ZZZZ</name>
<evidence type="ECO:0000259" key="2">
    <source>
        <dbReference type="PROSITE" id="PS50255"/>
    </source>
</evidence>
<keyword evidence="1" id="KW-0812">Transmembrane</keyword>
<evidence type="ECO:0000256" key="1">
    <source>
        <dbReference type="SAM" id="Phobius"/>
    </source>
</evidence>